<evidence type="ECO:0000313" key="10">
    <source>
        <dbReference type="EMBL" id="THF98167.1"/>
    </source>
</evidence>
<dbReference type="AlphaFoldDB" id="A0A4S4D755"/>
<name>A0A4S4D755_CAMSN</name>
<dbReference type="GO" id="GO:0005794">
    <property type="term" value="C:Golgi apparatus"/>
    <property type="evidence" value="ECO:0007669"/>
    <property type="project" value="TreeGrafter"/>
</dbReference>
<comment type="caution">
    <text evidence="10">The sequence shown here is derived from an EMBL/GenBank/DDBJ whole genome shotgun (WGS) entry which is preliminary data.</text>
</comment>
<evidence type="ECO:0000313" key="11">
    <source>
        <dbReference type="Proteomes" id="UP000306102"/>
    </source>
</evidence>
<dbReference type="InterPro" id="IPR029962">
    <property type="entry name" value="TBL"/>
</dbReference>
<keyword evidence="4" id="KW-0735">Signal-anchor</keyword>
<evidence type="ECO:0000256" key="2">
    <source>
        <dbReference type="ARBA" id="ARBA00007727"/>
    </source>
</evidence>
<dbReference type="InterPro" id="IPR026057">
    <property type="entry name" value="TBL_C"/>
</dbReference>
<evidence type="ECO:0000256" key="6">
    <source>
        <dbReference type="ARBA" id="ARBA00023136"/>
    </source>
</evidence>
<keyword evidence="6 7" id="KW-0472">Membrane</keyword>
<feature type="domain" description="Trichome birefringence-like N-terminal" evidence="9">
    <location>
        <begin position="54"/>
        <end position="107"/>
    </location>
</feature>
<dbReference type="PANTHER" id="PTHR32285">
    <property type="entry name" value="PROTEIN TRICHOME BIREFRINGENCE-LIKE 9-RELATED"/>
    <property type="match status" value="1"/>
</dbReference>
<accession>A0A4S4D755</accession>
<evidence type="ECO:0000259" key="8">
    <source>
        <dbReference type="Pfam" id="PF13839"/>
    </source>
</evidence>
<dbReference type="GO" id="GO:0016413">
    <property type="term" value="F:O-acetyltransferase activity"/>
    <property type="evidence" value="ECO:0007669"/>
    <property type="project" value="InterPro"/>
</dbReference>
<dbReference type="PANTHER" id="PTHR32285:SF239">
    <property type="entry name" value="PROTEIN TRICHOME BIREFRINGENCE-LIKE 34"/>
    <property type="match status" value="1"/>
</dbReference>
<dbReference type="EMBL" id="SDRB02012273">
    <property type="protein sequence ID" value="THF98167.1"/>
    <property type="molecule type" value="Genomic_DNA"/>
</dbReference>
<dbReference type="Pfam" id="PF14416">
    <property type="entry name" value="PMR5N"/>
    <property type="match status" value="1"/>
</dbReference>
<reference evidence="10 11" key="1">
    <citation type="journal article" date="2018" name="Proc. Natl. Acad. Sci. U.S.A.">
        <title>Draft genome sequence of Camellia sinensis var. sinensis provides insights into the evolution of the tea genome and tea quality.</title>
        <authorList>
            <person name="Wei C."/>
            <person name="Yang H."/>
            <person name="Wang S."/>
            <person name="Zhao J."/>
            <person name="Liu C."/>
            <person name="Gao L."/>
            <person name="Xia E."/>
            <person name="Lu Y."/>
            <person name="Tai Y."/>
            <person name="She G."/>
            <person name="Sun J."/>
            <person name="Cao H."/>
            <person name="Tong W."/>
            <person name="Gao Q."/>
            <person name="Li Y."/>
            <person name="Deng W."/>
            <person name="Jiang X."/>
            <person name="Wang W."/>
            <person name="Chen Q."/>
            <person name="Zhang S."/>
            <person name="Li H."/>
            <person name="Wu J."/>
            <person name="Wang P."/>
            <person name="Li P."/>
            <person name="Shi C."/>
            <person name="Zheng F."/>
            <person name="Jian J."/>
            <person name="Huang B."/>
            <person name="Shan D."/>
            <person name="Shi M."/>
            <person name="Fang C."/>
            <person name="Yue Y."/>
            <person name="Li F."/>
            <person name="Li D."/>
            <person name="Wei S."/>
            <person name="Han B."/>
            <person name="Jiang C."/>
            <person name="Yin Y."/>
            <person name="Xia T."/>
            <person name="Zhang Z."/>
            <person name="Bennetzen J.L."/>
            <person name="Zhao S."/>
            <person name="Wan X."/>
        </authorList>
    </citation>
    <scope>NUCLEOTIDE SEQUENCE [LARGE SCALE GENOMIC DNA]</scope>
    <source>
        <strain evidence="11">cv. Shuchazao</strain>
        <tissue evidence="10">Leaf</tissue>
    </source>
</reference>
<evidence type="ECO:0000256" key="1">
    <source>
        <dbReference type="ARBA" id="ARBA00004167"/>
    </source>
</evidence>
<sequence length="438" mass="51808">MVKKTLIIVWGTKCQFHSLVALLFTFVVIAIYLTGETKWRVEDQAAIKTNPFSQCNLFSGKWVYDNNSYPLYKEHECTFMWDEFACQKFGRKDLNYQNWRWQPHDCDLPRFNATELLERIRGKRVVYVGDSLNRDQWVSMVCLVESAIPPTLKSKHINGNLLIFTATEYNATIEFYWAPLLVESNSDNPVSHRLPDRIVRIKSIEKHARHWTNADILVFNSYLWWRRPKMKLLWGSFESPDQIIKEVEMLRSYEMALKTWSEWLDCHINRTKTRLFFMSMSPTHLWGAEWGRPQTENCYNETMPIFQEGYWGSGSDMRMMRIAAETIQQLRTRGLKIQMLNITQLSEYRKEAHPAIHRRQWVPLTEEQKANPTSYADCVHWCLPGVPDVWNELLYVYILLKSKTCKECLDYIAVQVQKEAETVNKELILYQGQVMMLL</sequence>
<comment type="subcellular location">
    <subcellularLocation>
        <location evidence="1">Membrane</location>
        <topology evidence="1">Single-pass membrane protein</topology>
    </subcellularLocation>
</comment>
<organism evidence="10 11">
    <name type="scientific">Camellia sinensis var. sinensis</name>
    <name type="common">China tea</name>
    <dbReference type="NCBI Taxonomy" id="542762"/>
    <lineage>
        <taxon>Eukaryota</taxon>
        <taxon>Viridiplantae</taxon>
        <taxon>Streptophyta</taxon>
        <taxon>Embryophyta</taxon>
        <taxon>Tracheophyta</taxon>
        <taxon>Spermatophyta</taxon>
        <taxon>Magnoliopsida</taxon>
        <taxon>eudicotyledons</taxon>
        <taxon>Gunneridae</taxon>
        <taxon>Pentapetalae</taxon>
        <taxon>asterids</taxon>
        <taxon>Ericales</taxon>
        <taxon>Theaceae</taxon>
        <taxon>Camellia</taxon>
    </lineage>
</organism>
<keyword evidence="11" id="KW-1185">Reference proteome</keyword>
<proteinExistence type="inferred from homology"/>
<dbReference type="Pfam" id="PF13839">
    <property type="entry name" value="PC-Esterase"/>
    <property type="match status" value="1"/>
</dbReference>
<comment type="similarity">
    <text evidence="2">Belongs to the PC-esterase family. TBL subfamily.</text>
</comment>
<feature type="domain" description="Trichome birefringence-like C-terminal" evidence="8">
    <location>
        <begin position="108"/>
        <end position="395"/>
    </location>
</feature>
<evidence type="ECO:0000256" key="4">
    <source>
        <dbReference type="ARBA" id="ARBA00022968"/>
    </source>
</evidence>
<keyword evidence="3 7" id="KW-0812">Transmembrane</keyword>
<evidence type="ECO:0000256" key="5">
    <source>
        <dbReference type="ARBA" id="ARBA00022989"/>
    </source>
</evidence>
<dbReference type="InterPro" id="IPR025846">
    <property type="entry name" value="TBL_N"/>
</dbReference>
<keyword evidence="5 7" id="KW-1133">Transmembrane helix</keyword>
<feature type="transmembrane region" description="Helical" evidence="7">
    <location>
        <begin position="16"/>
        <end position="34"/>
    </location>
</feature>
<gene>
    <name evidence="10" type="ORF">TEA_014639</name>
</gene>
<dbReference type="GO" id="GO:0016020">
    <property type="term" value="C:membrane"/>
    <property type="evidence" value="ECO:0007669"/>
    <property type="project" value="UniProtKB-SubCell"/>
</dbReference>
<protein>
    <submittedName>
        <fullName evidence="10">Uncharacterized protein</fullName>
    </submittedName>
</protein>
<evidence type="ECO:0000259" key="9">
    <source>
        <dbReference type="Pfam" id="PF14416"/>
    </source>
</evidence>
<dbReference type="Proteomes" id="UP000306102">
    <property type="component" value="Unassembled WGS sequence"/>
</dbReference>
<evidence type="ECO:0000256" key="7">
    <source>
        <dbReference type="SAM" id="Phobius"/>
    </source>
</evidence>
<evidence type="ECO:0000256" key="3">
    <source>
        <dbReference type="ARBA" id="ARBA00022692"/>
    </source>
</evidence>